<keyword evidence="2" id="KW-0472">Membrane</keyword>
<feature type="region of interest" description="Disordered" evidence="1">
    <location>
        <begin position="328"/>
        <end position="348"/>
    </location>
</feature>
<feature type="transmembrane region" description="Helical" evidence="2">
    <location>
        <begin position="163"/>
        <end position="186"/>
    </location>
</feature>
<comment type="caution">
    <text evidence="3">The sequence shown here is derived from an EMBL/GenBank/DDBJ whole genome shotgun (WGS) entry which is preliminary data.</text>
</comment>
<feature type="transmembrane region" description="Helical" evidence="2">
    <location>
        <begin position="97"/>
        <end position="121"/>
    </location>
</feature>
<reference evidence="3 4" key="1">
    <citation type="submission" date="2024-01" db="EMBL/GenBank/DDBJ databases">
        <title>Genome insights into Plantactinospora sonchi sp. nov.</title>
        <authorList>
            <person name="Wang L."/>
        </authorList>
    </citation>
    <scope>NUCLEOTIDE SEQUENCE [LARGE SCALE GENOMIC DNA]</scope>
    <source>
        <strain evidence="3 4">NEAU-QY2</strain>
    </source>
</reference>
<feature type="transmembrane region" description="Helical" evidence="2">
    <location>
        <begin position="198"/>
        <end position="218"/>
    </location>
</feature>
<sequence>MRVSWRGLIGVGTALGAVVCWAIGLAVLQHTTEPTGAAGYAENNTYWVRDLRMMALLVVVLGLLLAVDGARAAVLPVGALGLLWLAADVVLDRTDLAGATAATGLALVGCAVVLAVVPLLARWRNPDGPRPEPRTLLVVSAIAAATAPLAARMESPTDTEPALAVGAVLLGVLLVVTGVAAARAAAPSTAARGGAARWLGAGLLTAAGVAGVVSIRAVGVSAELVPMLVLVAALIVGGSLLASERPTDRADLLRRTGALAVAVAGYPVLVMCLAILLIFSVPVGGWLTALAGSPPVNAADSDTLYALVGLLTGLALSGLVRIGAGGQPVRSLPSTRGRGTPSTATQMP</sequence>
<accession>A0ABU7RXE7</accession>
<feature type="transmembrane region" description="Helical" evidence="2">
    <location>
        <begin position="7"/>
        <end position="27"/>
    </location>
</feature>
<name>A0ABU7RXE7_9ACTN</name>
<protein>
    <submittedName>
        <fullName evidence="3">Uncharacterized protein</fullName>
    </submittedName>
</protein>
<gene>
    <name evidence="3" type="ORF">V1633_22045</name>
</gene>
<feature type="transmembrane region" description="Helical" evidence="2">
    <location>
        <begin position="304"/>
        <end position="324"/>
    </location>
</feature>
<evidence type="ECO:0000313" key="4">
    <source>
        <dbReference type="Proteomes" id="UP001332243"/>
    </source>
</evidence>
<keyword evidence="4" id="KW-1185">Reference proteome</keyword>
<feature type="transmembrane region" description="Helical" evidence="2">
    <location>
        <begin position="263"/>
        <end position="284"/>
    </location>
</feature>
<feature type="transmembrane region" description="Helical" evidence="2">
    <location>
        <begin position="73"/>
        <end position="91"/>
    </location>
</feature>
<feature type="transmembrane region" description="Helical" evidence="2">
    <location>
        <begin position="133"/>
        <end position="151"/>
    </location>
</feature>
<evidence type="ECO:0000256" key="2">
    <source>
        <dbReference type="SAM" id="Phobius"/>
    </source>
</evidence>
<dbReference type="Proteomes" id="UP001332243">
    <property type="component" value="Unassembled WGS sequence"/>
</dbReference>
<proteinExistence type="predicted"/>
<evidence type="ECO:0000313" key="3">
    <source>
        <dbReference type="EMBL" id="MEE6261166.1"/>
    </source>
</evidence>
<dbReference type="RefSeq" id="WP_331216280.1">
    <property type="nucleotide sequence ID" value="NZ_JAZGQK010000019.1"/>
</dbReference>
<keyword evidence="2" id="KW-0812">Transmembrane</keyword>
<feature type="transmembrane region" description="Helical" evidence="2">
    <location>
        <begin position="224"/>
        <end position="242"/>
    </location>
</feature>
<keyword evidence="2" id="KW-1133">Transmembrane helix</keyword>
<organism evidence="3 4">
    <name type="scientific">Plantactinospora sonchi</name>
    <dbReference type="NCBI Taxonomy" id="1544735"/>
    <lineage>
        <taxon>Bacteria</taxon>
        <taxon>Bacillati</taxon>
        <taxon>Actinomycetota</taxon>
        <taxon>Actinomycetes</taxon>
        <taxon>Micromonosporales</taxon>
        <taxon>Micromonosporaceae</taxon>
        <taxon>Plantactinospora</taxon>
    </lineage>
</organism>
<dbReference type="EMBL" id="JAZGQK010000019">
    <property type="protein sequence ID" value="MEE6261166.1"/>
    <property type="molecule type" value="Genomic_DNA"/>
</dbReference>
<evidence type="ECO:0000256" key="1">
    <source>
        <dbReference type="SAM" id="MobiDB-lite"/>
    </source>
</evidence>
<feature type="transmembrane region" description="Helical" evidence="2">
    <location>
        <begin position="47"/>
        <end position="66"/>
    </location>
</feature>